<evidence type="ECO:0000256" key="6">
    <source>
        <dbReference type="SAM" id="Phobius"/>
    </source>
</evidence>
<gene>
    <name evidence="8" type="primary">ttuB</name>
    <name evidence="8" type="ORF">SBA5_110179</name>
</gene>
<sequence>MNSHAGNSSIEARVTRKLQLRILPFVMLLYLVCFLDRANVGFAALSMNQALGLTPEMFGLGGGVFFIGYIAFQVPSNLMILRVGARRWIARVVVAWGIVSMASAFVVGPWSFYAMRLLLGVAEAGFFPGTLLYLNLWFPVRQRAVAIAAFMAAAPLSSAVGSPISGALMELPRIAGLANWQWLYMIEALPAILLGFLTLKVLTDSPEQAEWLSADECAWLLQTLQMERAKGGSHPSTMAAIWAVLRDPRVLALALIYSGTSAGLYAIGFWAPLLIRQFGFSALTVGWLNALPSAVAVVGMVVWARHSDRTLERIWHVTIPCVLGCAGLVWAGYAEAALAVILALAVASFGVNGSKPPLWAMPGMFLSGASAAAGIALINSLGNLGGFAGPLLIGWLKQRVGSYAAGLDAVSVMMALSAVIMLAMRRRISAA</sequence>
<evidence type="ECO:0000256" key="5">
    <source>
        <dbReference type="ARBA" id="ARBA00023136"/>
    </source>
</evidence>
<accession>A0A2N9L3L8</accession>
<dbReference type="SUPFAM" id="SSF103473">
    <property type="entry name" value="MFS general substrate transporter"/>
    <property type="match status" value="1"/>
</dbReference>
<evidence type="ECO:0000259" key="7">
    <source>
        <dbReference type="PROSITE" id="PS50850"/>
    </source>
</evidence>
<dbReference type="EMBL" id="OKRB01000013">
    <property type="protein sequence ID" value="SPE17819.1"/>
    <property type="molecule type" value="Genomic_DNA"/>
</dbReference>
<reference evidence="9" key="1">
    <citation type="submission" date="2018-02" db="EMBL/GenBank/DDBJ databases">
        <authorList>
            <person name="Hausmann B."/>
        </authorList>
    </citation>
    <scope>NUCLEOTIDE SEQUENCE [LARGE SCALE GENOMIC DNA]</scope>
    <source>
        <strain evidence="9">Peat soil MAG SbA5</strain>
    </source>
</reference>
<dbReference type="PANTHER" id="PTHR43791:SF36">
    <property type="entry name" value="TRANSPORTER, PUTATIVE (AFU_ORTHOLOGUE AFUA_6G08340)-RELATED"/>
    <property type="match status" value="1"/>
</dbReference>
<feature type="transmembrane region" description="Helical" evidence="6">
    <location>
        <begin position="402"/>
        <end position="424"/>
    </location>
</feature>
<dbReference type="InterPro" id="IPR020846">
    <property type="entry name" value="MFS_dom"/>
</dbReference>
<dbReference type="PROSITE" id="PS50850">
    <property type="entry name" value="MFS"/>
    <property type="match status" value="1"/>
</dbReference>
<keyword evidence="4 6" id="KW-1133">Transmembrane helix</keyword>
<dbReference type="Pfam" id="PF07690">
    <property type="entry name" value="MFS_1"/>
    <property type="match status" value="1"/>
</dbReference>
<evidence type="ECO:0000256" key="4">
    <source>
        <dbReference type="ARBA" id="ARBA00022989"/>
    </source>
</evidence>
<keyword evidence="5 6" id="KW-0472">Membrane</keyword>
<feature type="transmembrane region" description="Helical" evidence="6">
    <location>
        <begin position="113"/>
        <end position="134"/>
    </location>
</feature>
<organism evidence="8 9">
    <name type="scientific">Candidatus Sulfuritelmatomonas gaucii</name>
    <dbReference type="NCBI Taxonomy" id="2043161"/>
    <lineage>
        <taxon>Bacteria</taxon>
        <taxon>Pseudomonadati</taxon>
        <taxon>Acidobacteriota</taxon>
        <taxon>Terriglobia</taxon>
        <taxon>Terriglobales</taxon>
        <taxon>Acidobacteriaceae</taxon>
        <taxon>Candidatus Sulfuritelmatomonas</taxon>
    </lineage>
</organism>
<keyword evidence="2" id="KW-0813">Transport</keyword>
<evidence type="ECO:0000256" key="1">
    <source>
        <dbReference type="ARBA" id="ARBA00004141"/>
    </source>
</evidence>
<dbReference type="AlphaFoldDB" id="A0A2N9L3L8"/>
<dbReference type="GO" id="GO:0016020">
    <property type="term" value="C:membrane"/>
    <property type="evidence" value="ECO:0007669"/>
    <property type="project" value="UniProtKB-SubCell"/>
</dbReference>
<dbReference type="Proteomes" id="UP000239735">
    <property type="component" value="Unassembled WGS sequence"/>
</dbReference>
<feature type="transmembrane region" description="Helical" evidence="6">
    <location>
        <begin position="22"/>
        <end position="45"/>
    </location>
</feature>
<evidence type="ECO:0000313" key="9">
    <source>
        <dbReference type="Proteomes" id="UP000239735"/>
    </source>
</evidence>
<feature type="transmembrane region" description="Helical" evidence="6">
    <location>
        <begin position="336"/>
        <end position="352"/>
    </location>
</feature>
<name>A0A2N9L3L8_9BACT</name>
<dbReference type="PANTHER" id="PTHR43791">
    <property type="entry name" value="PERMEASE-RELATED"/>
    <property type="match status" value="1"/>
</dbReference>
<dbReference type="InterPro" id="IPR011701">
    <property type="entry name" value="MFS"/>
</dbReference>
<keyword evidence="3 6" id="KW-0812">Transmembrane</keyword>
<feature type="transmembrane region" description="Helical" evidence="6">
    <location>
        <begin position="181"/>
        <end position="202"/>
    </location>
</feature>
<feature type="transmembrane region" description="Helical" evidence="6">
    <location>
        <begin position="250"/>
        <end position="272"/>
    </location>
</feature>
<dbReference type="Gene3D" id="1.20.1250.20">
    <property type="entry name" value="MFS general substrate transporter like domains"/>
    <property type="match status" value="2"/>
</dbReference>
<proteinExistence type="predicted"/>
<protein>
    <submittedName>
        <fullName evidence="8">Putative tartrate transporter</fullName>
    </submittedName>
</protein>
<comment type="subcellular location">
    <subcellularLocation>
        <location evidence="1">Membrane</location>
        <topology evidence="1">Multi-pass membrane protein</topology>
    </subcellularLocation>
</comment>
<dbReference type="CDD" id="cd17319">
    <property type="entry name" value="MFS_ExuT_GudP_like"/>
    <property type="match status" value="1"/>
</dbReference>
<feature type="transmembrane region" description="Helical" evidence="6">
    <location>
        <begin position="57"/>
        <end position="76"/>
    </location>
</feature>
<evidence type="ECO:0000256" key="3">
    <source>
        <dbReference type="ARBA" id="ARBA00022692"/>
    </source>
</evidence>
<dbReference type="InterPro" id="IPR036259">
    <property type="entry name" value="MFS_trans_sf"/>
</dbReference>
<feature type="transmembrane region" description="Helical" evidence="6">
    <location>
        <begin position="278"/>
        <end position="302"/>
    </location>
</feature>
<feature type="domain" description="Major facilitator superfamily (MFS) profile" evidence="7">
    <location>
        <begin position="22"/>
        <end position="429"/>
    </location>
</feature>
<feature type="transmembrane region" description="Helical" evidence="6">
    <location>
        <begin position="146"/>
        <end position="169"/>
    </location>
</feature>
<evidence type="ECO:0000313" key="8">
    <source>
        <dbReference type="EMBL" id="SPE17819.1"/>
    </source>
</evidence>
<feature type="transmembrane region" description="Helical" evidence="6">
    <location>
        <begin position="364"/>
        <end position="382"/>
    </location>
</feature>
<dbReference type="GO" id="GO:0022857">
    <property type="term" value="F:transmembrane transporter activity"/>
    <property type="evidence" value="ECO:0007669"/>
    <property type="project" value="InterPro"/>
</dbReference>
<dbReference type="FunFam" id="1.20.1250.20:FF:000018">
    <property type="entry name" value="MFS transporter permease"/>
    <property type="match status" value="1"/>
</dbReference>
<feature type="transmembrane region" description="Helical" evidence="6">
    <location>
        <begin position="88"/>
        <end position="107"/>
    </location>
</feature>
<evidence type="ECO:0000256" key="2">
    <source>
        <dbReference type="ARBA" id="ARBA00022448"/>
    </source>
</evidence>